<dbReference type="PANTHER" id="PTHR21248">
    <property type="entry name" value="CARDIOLIPIN SYNTHASE"/>
    <property type="match status" value="1"/>
</dbReference>
<protein>
    <recommendedName>
        <fullName evidence="12">Cardiolipin synthase</fullName>
        <ecNumber evidence="12">2.7.8.-</ecNumber>
    </recommendedName>
</protein>
<evidence type="ECO:0000256" key="8">
    <source>
        <dbReference type="ARBA" id="ARBA00023098"/>
    </source>
</evidence>
<dbReference type="Proteomes" id="UP000184603">
    <property type="component" value="Unassembled WGS sequence"/>
</dbReference>
<proteinExistence type="predicted"/>
<dbReference type="Pfam" id="PF13091">
    <property type="entry name" value="PLDc_2"/>
    <property type="match status" value="2"/>
</dbReference>
<dbReference type="STRING" id="1121416.SAMN02745220_01735"/>
<keyword evidence="16" id="KW-1185">Reference proteome</keyword>
<feature type="transmembrane region" description="Helical" evidence="13">
    <location>
        <begin position="40"/>
        <end position="58"/>
    </location>
</feature>
<comment type="subcellular location">
    <subcellularLocation>
        <location evidence="1">Cell membrane</location>
        <topology evidence="1">Multi-pass membrane protein</topology>
    </subcellularLocation>
</comment>
<dbReference type="GO" id="GO:0032049">
    <property type="term" value="P:cardiolipin biosynthetic process"/>
    <property type="evidence" value="ECO:0007669"/>
    <property type="project" value="UniProtKB-UniRule"/>
</dbReference>
<evidence type="ECO:0000259" key="14">
    <source>
        <dbReference type="PROSITE" id="PS50035"/>
    </source>
</evidence>
<evidence type="ECO:0000256" key="5">
    <source>
        <dbReference type="ARBA" id="ARBA00022692"/>
    </source>
</evidence>
<evidence type="ECO:0000313" key="16">
    <source>
        <dbReference type="Proteomes" id="UP000184603"/>
    </source>
</evidence>
<dbReference type="InterPro" id="IPR001736">
    <property type="entry name" value="PLipase_D/transphosphatidylase"/>
</dbReference>
<reference evidence="15 16" key="1">
    <citation type="submission" date="2016-12" db="EMBL/GenBank/DDBJ databases">
        <authorList>
            <person name="Song W.-J."/>
            <person name="Kurnit D.M."/>
        </authorList>
    </citation>
    <scope>NUCLEOTIDE SEQUENCE [LARGE SCALE GENOMIC DNA]</scope>
    <source>
        <strain evidence="15 16">DSM 18488</strain>
    </source>
</reference>
<feature type="transmembrane region" description="Helical" evidence="13">
    <location>
        <begin position="6"/>
        <end position="28"/>
    </location>
</feature>
<gene>
    <name evidence="15" type="ORF">SAMN02745220_01735</name>
</gene>
<organism evidence="15 16">
    <name type="scientific">Desulfopila aestuarii DSM 18488</name>
    <dbReference type="NCBI Taxonomy" id="1121416"/>
    <lineage>
        <taxon>Bacteria</taxon>
        <taxon>Pseudomonadati</taxon>
        <taxon>Thermodesulfobacteriota</taxon>
        <taxon>Desulfobulbia</taxon>
        <taxon>Desulfobulbales</taxon>
        <taxon>Desulfocapsaceae</taxon>
        <taxon>Desulfopila</taxon>
    </lineage>
</organism>
<keyword evidence="6" id="KW-0677">Repeat</keyword>
<dbReference type="Pfam" id="PF13396">
    <property type="entry name" value="PLDc_N"/>
    <property type="match status" value="1"/>
</dbReference>
<evidence type="ECO:0000256" key="9">
    <source>
        <dbReference type="ARBA" id="ARBA00023136"/>
    </source>
</evidence>
<feature type="domain" description="PLD phosphodiesterase" evidence="14">
    <location>
        <begin position="221"/>
        <end position="248"/>
    </location>
</feature>
<evidence type="ECO:0000256" key="10">
    <source>
        <dbReference type="ARBA" id="ARBA00023209"/>
    </source>
</evidence>
<evidence type="ECO:0000256" key="4">
    <source>
        <dbReference type="ARBA" id="ARBA00022679"/>
    </source>
</evidence>
<keyword evidence="10" id="KW-0594">Phospholipid biosynthesis</keyword>
<keyword evidence="2" id="KW-1003">Cell membrane</keyword>
<dbReference type="EC" id="2.7.8.-" evidence="12"/>
<dbReference type="EMBL" id="FRFE01000006">
    <property type="protein sequence ID" value="SHO47022.1"/>
    <property type="molecule type" value="Genomic_DNA"/>
</dbReference>
<evidence type="ECO:0000256" key="13">
    <source>
        <dbReference type="SAM" id="Phobius"/>
    </source>
</evidence>
<keyword evidence="5 13" id="KW-0812">Transmembrane</keyword>
<dbReference type="GO" id="GO:0005886">
    <property type="term" value="C:plasma membrane"/>
    <property type="evidence" value="ECO:0007669"/>
    <property type="project" value="UniProtKB-SubCell"/>
</dbReference>
<keyword evidence="11" id="KW-1208">Phospholipid metabolism</keyword>
<dbReference type="CDD" id="cd09158">
    <property type="entry name" value="PLDc_EcCLS_like_2"/>
    <property type="match status" value="1"/>
</dbReference>
<dbReference type="Gene3D" id="3.30.870.10">
    <property type="entry name" value="Endonuclease Chain A"/>
    <property type="match status" value="2"/>
</dbReference>
<evidence type="ECO:0000256" key="11">
    <source>
        <dbReference type="ARBA" id="ARBA00023264"/>
    </source>
</evidence>
<evidence type="ECO:0000313" key="15">
    <source>
        <dbReference type="EMBL" id="SHO47022.1"/>
    </source>
</evidence>
<evidence type="ECO:0000256" key="12">
    <source>
        <dbReference type="NCBIfam" id="TIGR04265"/>
    </source>
</evidence>
<dbReference type="PANTHER" id="PTHR21248:SF22">
    <property type="entry name" value="PHOSPHOLIPASE D"/>
    <property type="match status" value="1"/>
</dbReference>
<feature type="domain" description="PLD phosphodiesterase" evidence="14">
    <location>
        <begin position="397"/>
        <end position="424"/>
    </location>
</feature>
<keyword evidence="3" id="KW-0444">Lipid biosynthesis</keyword>
<sequence length="484" mass="53839">MLESLSLGTIFGTIHILVQLVFCARALLRPHREPASRIAWIVVIMVFPVVGIITYLLLGETNVGRHRIERMQIILSRLPNPATAGSKDSTYQQQIEDHNYQHLFEAGRSVNGFLPVNGNRARLLGDSNATIDAMVADIDAAIEQVHLMFYIWLPDNNGRKIAEALQRAASRGVICRAMADSLGSRSMINSPHWHAMSNNGVRLACALPIAAPPFGLLKGRIDLRNHRKIVIIDNRITYCGSQNCADPEFLIKAKYGPWVDVMVRFEGPIALQNQYLFASDWMHERDEDITCLLTEQPPHFDDGITAQVIGTGPTVRYSAMPEIFESLMYAARKELVISTPYYVPDESMQAALCACARRGIATTLIVPALNDSWIVGAASKSYYSQLLNAGVQLFEYEGGLLHAKTLTLDGEVTLIGSANMDRRSFELNYENNILVHNSGLTADVRGRQQQYIDGSHQVTKEMVKTWSWQHNLINNAVATIGPIL</sequence>
<dbReference type="SUPFAM" id="SSF56024">
    <property type="entry name" value="Phospholipase D/nuclease"/>
    <property type="match status" value="2"/>
</dbReference>
<keyword evidence="7 13" id="KW-1133">Transmembrane helix</keyword>
<keyword evidence="8" id="KW-0443">Lipid metabolism</keyword>
<dbReference type="OrthoDB" id="9762009at2"/>
<dbReference type="RefSeq" id="WP_073613041.1">
    <property type="nucleotide sequence ID" value="NZ_FRFE01000006.1"/>
</dbReference>
<evidence type="ECO:0000256" key="3">
    <source>
        <dbReference type="ARBA" id="ARBA00022516"/>
    </source>
</evidence>
<keyword evidence="4" id="KW-0808">Transferase</keyword>
<dbReference type="InterPro" id="IPR025202">
    <property type="entry name" value="PLD-like_dom"/>
</dbReference>
<evidence type="ECO:0000256" key="7">
    <source>
        <dbReference type="ARBA" id="ARBA00022989"/>
    </source>
</evidence>
<dbReference type="InterPro" id="IPR027379">
    <property type="entry name" value="CLS_N"/>
</dbReference>
<dbReference type="NCBIfam" id="TIGR04265">
    <property type="entry name" value="bac_cardiolipin"/>
    <property type="match status" value="1"/>
</dbReference>
<name>A0A1M7Y4F6_9BACT</name>
<dbReference type="InterPro" id="IPR022924">
    <property type="entry name" value="Cardiolipin_synthase"/>
</dbReference>
<evidence type="ECO:0000256" key="6">
    <source>
        <dbReference type="ARBA" id="ARBA00022737"/>
    </source>
</evidence>
<keyword evidence="9 13" id="KW-0472">Membrane</keyword>
<dbReference type="CDD" id="cd09152">
    <property type="entry name" value="PLDc_EcCLS_like_1"/>
    <property type="match status" value="1"/>
</dbReference>
<dbReference type="SMART" id="SM00155">
    <property type="entry name" value="PLDc"/>
    <property type="match status" value="2"/>
</dbReference>
<evidence type="ECO:0000256" key="2">
    <source>
        <dbReference type="ARBA" id="ARBA00022475"/>
    </source>
</evidence>
<dbReference type="PROSITE" id="PS50035">
    <property type="entry name" value="PLD"/>
    <property type="match status" value="2"/>
</dbReference>
<accession>A0A1M7Y4F6</accession>
<dbReference type="GO" id="GO:0008808">
    <property type="term" value="F:cardiolipin synthase activity"/>
    <property type="evidence" value="ECO:0007669"/>
    <property type="project" value="UniProtKB-UniRule"/>
</dbReference>
<evidence type="ECO:0000256" key="1">
    <source>
        <dbReference type="ARBA" id="ARBA00004651"/>
    </source>
</evidence>
<dbReference type="AlphaFoldDB" id="A0A1M7Y4F6"/>